<sequence length="138" mass="15972">MVLRTSSVVADSIKQSLFHHFSTSLSQPETMKLHTVLDKNNIRGLLCLFRSSPTLHTLILKIILISRLKRQRLILIHIIFPLILGPILISEQEQYWESRSQTFKSFLQHLKDTPIPGTRFGVMRFVTDDGILLGFFER</sequence>
<keyword evidence="1" id="KW-0812">Transmembrane</keyword>
<proteinExistence type="predicted"/>
<feature type="transmembrane region" description="Helical" evidence="1">
    <location>
        <begin position="73"/>
        <end position="89"/>
    </location>
</feature>
<keyword evidence="1" id="KW-1133">Transmembrane helix</keyword>
<protein>
    <submittedName>
        <fullName evidence="2">Uncharacterized protein</fullName>
    </submittedName>
</protein>
<evidence type="ECO:0000256" key="1">
    <source>
        <dbReference type="SAM" id="Phobius"/>
    </source>
</evidence>
<evidence type="ECO:0000313" key="2">
    <source>
        <dbReference type="EMBL" id="RVW69650.1"/>
    </source>
</evidence>
<reference evidence="2 3" key="1">
    <citation type="journal article" date="2018" name="PLoS Genet.">
        <title>Population sequencing reveals clonal diversity and ancestral inbreeding in the grapevine cultivar Chardonnay.</title>
        <authorList>
            <person name="Roach M.J."/>
            <person name="Johnson D.L."/>
            <person name="Bohlmann J."/>
            <person name="van Vuuren H.J."/>
            <person name="Jones S.J."/>
            <person name="Pretorius I.S."/>
            <person name="Schmidt S.A."/>
            <person name="Borneman A.R."/>
        </authorList>
    </citation>
    <scope>NUCLEOTIDE SEQUENCE [LARGE SCALE GENOMIC DNA]</scope>
    <source>
        <strain evidence="3">cv. Chardonnay</strain>
        <tissue evidence="2">Leaf</tissue>
    </source>
</reference>
<accession>A0A438GBU9</accession>
<dbReference type="AlphaFoldDB" id="A0A438GBU9"/>
<dbReference type="EMBL" id="QGNW01000488">
    <property type="protein sequence ID" value="RVW69650.1"/>
    <property type="molecule type" value="Genomic_DNA"/>
</dbReference>
<name>A0A438GBU9_VITVI</name>
<keyword evidence="1" id="KW-0472">Membrane</keyword>
<organism evidence="2 3">
    <name type="scientific">Vitis vinifera</name>
    <name type="common">Grape</name>
    <dbReference type="NCBI Taxonomy" id="29760"/>
    <lineage>
        <taxon>Eukaryota</taxon>
        <taxon>Viridiplantae</taxon>
        <taxon>Streptophyta</taxon>
        <taxon>Embryophyta</taxon>
        <taxon>Tracheophyta</taxon>
        <taxon>Spermatophyta</taxon>
        <taxon>Magnoliopsida</taxon>
        <taxon>eudicotyledons</taxon>
        <taxon>Gunneridae</taxon>
        <taxon>Pentapetalae</taxon>
        <taxon>rosids</taxon>
        <taxon>Vitales</taxon>
        <taxon>Vitaceae</taxon>
        <taxon>Viteae</taxon>
        <taxon>Vitis</taxon>
    </lineage>
</organism>
<gene>
    <name evidence="2" type="ORF">CK203_066408</name>
</gene>
<dbReference type="Proteomes" id="UP000288805">
    <property type="component" value="Unassembled WGS sequence"/>
</dbReference>
<comment type="caution">
    <text evidence="2">The sequence shown here is derived from an EMBL/GenBank/DDBJ whole genome shotgun (WGS) entry which is preliminary data.</text>
</comment>
<evidence type="ECO:0000313" key="3">
    <source>
        <dbReference type="Proteomes" id="UP000288805"/>
    </source>
</evidence>